<dbReference type="InterPro" id="IPR011075">
    <property type="entry name" value="TetR_C"/>
</dbReference>
<dbReference type="InterPro" id="IPR023772">
    <property type="entry name" value="DNA-bd_HTH_TetR-type_CS"/>
</dbReference>
<evidence type="ECO:0000313" key="9">
    <source>
        <dbReference type="Proteomes" id="UP000270342"/>
    </source>
</evidence>
<dbReference type="PANTHER" id="PTHR47506">
    <property type="entry name" value="TRANSCRIPTIONAL REGULATORY PROTEIN"/>
    <property type="match status" value="1"/>
</dbReference>
<feature type="compositionally biased region" description="Basic and acidic residues" evidence="6">
    <location>
        <begin position="21"/>
        <end position="31"/>
    </location>
</feature>
<dbReference type="EMBL" id="RBZU01000007">
    <property type="protein sequence ID" value="RKP53455.1"/>
    <property type="molecule type" value="Genomic_DNA"/>
</dbReference>
<evidence type="ECO:0000256" key="4">
    <source>
        <dbReference type="ARBA" id="ARBA00023163"/>
    </source>
</evidence>
<keyword evidence="2" id="KW-0805">Transcription regulation</keyword>
<proteinExistence type="predicted"/>
<dbReference type="GO" id="GO:0003677">
    <property type="term" value="F:DNA binding"/>
    <property type="evidence" value="ECO:0007669"/>
    <property type="project" value="UniProtKB-UniRule"/>
</dbReference>
<dbReference type="PANTHER" id="PTHR47506:SF1">
    <property type="entry name" value="HTH-TYPE TRANSCRIPTIONAL REGULATOR YJDC"/>
    <property type="match status" value="1"/>
</dbReference>
<dbReference type="InterPro" id="IPR001647">
    <property type="entry name" value="HTH_TetR"/>
</dbReference>
<keyword evidence="9" id="KW-1185">Reference proteome</keyword>
<evidence type="ECO:0000259" key="7">
    <source>
        <dbReference type="PROSITE" id="PS50977"/>
    </source>
</evidence>
<gene>
    <name evidence="8" type="ORF">D7S86_17295</name>
</gene>
<dbReference type="Pfam" id="PF00440">
    <property type="entry name" value="TetR_N"/>
    <property type="match status" value="1"/>
</dbReference>
<dbReference type="Pfam" id="PF16925">
    <property type="entry name" value="TetR_C_13"/>
    <property type="match status" value="1"/>
</dbReference>
<dbReference type="Proteomes" id="UP000270342">
    <property type="component" value="Unassembled WGS sequence"/>
</dbReference>
<sequence>MGVRDGGTGEVGDRAGIADAGRAKEEAHVEGDAEPQQIKRARGRPRQFDASHAIERARDAFWETGFSGTSLDALSAATGLNRPSLYGAFGDKHALYVDVLDRYIEYGHDLMRRALETDWPLAKALMCVYDGALSIYFPDAETPRGCFLIGTALVEAKHDGEVRARLASGLARYDAAFERRLARAKADGELDADADPAQLARIASALLHSLALRSRAGDTRAMLHETAKAGVALICGKPAARARPA</sequence>
<dbReference type="InterPro" id="IPR009057">
    <property type="entry name" value="Homeodomain-like_sf"/>
</dbReference>
<evidence type="ECO:0000256" key="3">
    <source>
        <dbReference type="ARBA" id="ARBA00023125"/>
    </source>
</evidence>
<dbReference type="InterPro" id="IPR036271">
    <property type="entry name" value="Tet_transcr_reg_TetR-rel_C_sf"/>
</dbReference>
<feature type="DNA-binding region" description="H-T-H motif" evidence="5">
    <location>
        <begin position="70"/>
        <end position="89"/>
    </location>
</feature>
<dbReference type="Gene3D" id="1.10.10.60">
    <property type="entry name" value="Homeodomain-like"/>
    <property type="match status" value="1"/>
</dbReference>
<comment type="caution">
    <text evidence="8">The sequence shown here is derived from an EMBL/GenBank/DDBJ whole genome shotgun (WGS) entry which is preliminary data.</text>
</comment>
<feature type="compositionally biased region" description="Gly residues" evidence="6">
    <location>
        <begin position="1"/>
        <end position="10"/>
    </location>
</feature>
<keyword evidence="1" id="KW-0678">Repressor</keyword>
<evidence type="ECO:0000256" key="1">
    <source>
        <dbReference type="ARBA" id="ARBA00022491"/>
    </source>
</evidence>
<evidence type="ECO:0000256" key="2">
    <source>
        <dbReference type="ARBA" id="ARBA00023015"/>
    </source>
</evidence>
<dbReference type="OrthoDB" id="270177at2"/>
<dbReference type="Gene3D" id="1.10.357.10">
    <property type="entry name" value="Tetracycline Repressor, domain 2"/>
    <property type="match status" value="1"/>
</dbReference>
<feature type="domain" description="HTH tetR-type" evidence="7">
    <location>
        <begin position="47"/>
        <end position="107"/>
    </location>
</feature>
<keyword evidence="3 5" id="KW-0238">DNA-binding</keyword>
<name>A0A494XS80_9BURK</name>
<dbReference type="AlphaFoldDB" id="A0A494XS80"/>
<protein>
    <submittedName>
        <fullName evidence="8">TetR/AcrR family transcriptional regulator</fullName>
    </submittedName>
</protein>
<feature type="region of interest" description="Disordered" evidence="6">
    <location>
        <begin position="1"/>
        <end position="49"/>
    </location>
</feature>
<organism evidence="8 9">
    <name type="scientific">Pararobbsia silviterrae</name>
    <dbReference type="NCBI Taxonomy" id="1792498"/>
    <lineage>
        <taxon>Bacteria</taxon>
        <taxon>Pseudomonadati</taxon>
        <taxon>Pseudomonadota</taxon>
        <taxon>Betaproteobacteria</taxon>
        <taxon>Burkholderiales</taxon>
        <taxon>Burkholderiaceae</taxon>
        <taxon>Pararobbsia</taxon>
    </lineage>
</organism>
<keyword evidence="4" id="KW-0804">Transcription</keyword>
<dbReference type="SUPFAM" id="SSF48498">
    <property type="entry name" value="Tetracyclin repressor-like, C-terminal domain"/>
    <property type="match status" value="1"/>
</dbReference>
<evidence type="ECO:0000313" key="8">
    <source>
        <dbReference type="EMBL" id="RKP53455.1"/>
    </source>
</evidence>
<evidence type="ECO:0000256" key="6">
    <source>
        <dbReference type="SAM" id="MobiDB-lite"/>
    </source>
</evidence>
<dbReference type="SUPFAM" id="SSF46689">
    <property type="entry name" value="Homeodomain-like"/>
    <property type="match status" value="1"/>
</dbReference>
<evidence type="ECO:0000256" key="5">
    <source>
        <dbReference type="PROSITE-ProRule" id="PRU00335"/>
    </source>
</evidence>
<reference evidence="8 9" key="1">
    <citation type="submission" date="2018-10" db="EMBL/GenBank/DDBJ databases">
        <title>Robbsia sp. DHC34, isolated from soil.</title>
        <authorList>
            <person name="Gao Z.-H."/>
            <person name="Qiu L.-H."/>
        </authorList>
    </citation>
    <scope>NUCLEOTIDE SEQUENCE [LARGE SCALE GENOMIC DNA]</scope>
    <source>
        <strain evidence="8 9">DHC34</strain>
    </source>
</reference>
<dbReference type="PROSITE" id="PS50977">
    <property type="entry name" value="HTH_TETR_2"/>
    <property type="match status" value="1"/>
</dbReference>
<accession>A0A494XS80</accession>
<dbReference type="PROSITE" id="PS01081">
    <property type="entry name" value="HTH_TETR_1"/>
    <property type="match status" value="1"/>
</dbReference>